<evidence type="ECO:0000313" key="14">
    <source>
        <dbReference type="Proteomes" id="UP001154282"/>
    </source>
</evidence>
<evidence type="ECO:0000256" key="7">
    <source>
        <dbReference type="ARBA" id="ARBA00023004"/>
    </source>
</evidence>
<gene>
    <name evidence="13" type="ORF">LITE_LOCUS37640</name>
</gene>
<evidence type="ECO:0000256" key="4">
    <source>
        <dbReference type="ARBA" id="ARBA00022723"/>
    </source>
</evidence>
<dbReference type="InterPro" id="IPR017972">
    <property type="entry name" value="Cyt_P450_CS"/>
</dbReference>
<dbReference type="PRINTS" id="PR00385">
    <property type="entry name" value="P450"/>
</dbReference>
<dbReference type="GO" id="GO:0016705">
    <property type="term" value="F:oxidoreductase activity, acting on paired donors, with incorporation or reduction of molecular oxygen"/>
    <property type="evidence" value="ECO:0007669"/>
    <property type="project" value="InterPro"/>
</dbReference>
<dbReference type="Pfam" id="PF00067">
    <property type="entry name" value="p450"/>
    <property type="match status" value="2"/>
</dbReference>
<dbReference type="InterPro" id="IPR001128">
    <property type="entry name" value="Cyt_P450"/>
</dbReference>
<keyword evidence="14" id="KW-1185">Reference proteome</keyword>
<keyword evidence="9 12" id="KW-0472">Membrane</keyword>
<evidence type="ECO:0000256" key="10">
    <source>
        <dbReference type="PIRSR" id="PIRSR602401-1"/>
    </source>
</evidence>
<dbReference type="PANTHER" id="PTHR47947:SF1">
    <property type="entry name" value="CYTOCHROME P450 82E3"/>
    <property type="match status" value="1"/>
</dbReference>
<dbReference type="GO" id="GO:0020037">
    <property type="term" value="F:heme binding"/>
    <property type="evidence" value="ECO:0007669"/>
    <property type="project" value="InterPro"/>
</dbReference>
<proteinExistence type="inferred from homology"/>
<keyword evidence="3 12" id="KW-0812">Transmembrane</keyword>
<dbReference type="Proteomes" id="UP001154282">
    <property type="component" value="Unassembled WGS sequence"/>
</dbReference>
<feature type="transmembrane region" description="Helical" evidence="12">
    <location>
        <begin position="6"/>
        <end position="24"/>
    </location>
</feature>
<name>A0AAV0PCJ5_9ROSI</name>
<organism evidence="13 14">
    <name type="scientific">Linum tenue</name>
    <dbReference type="NCBI Taxonomy" id="586396"/>
    <lineage>
        <taxon>Eukaryota</taxon>
        <taxon>Viridiplantae</taxon>
        <taxon>Streptophyta</taxon>
        <taxon>Embryophyta</taxon>
        <taxon>Tracheophyta</taxon>
        <taxon>Spermatophyta</taxon>
        <taxon>Magnoliopsida</taxon>
        <taxon>eudicotyledons</taxon>
        <taxon>Gunneridae</taxon>
        <taxon>Pentapetalae</taxon>
        <taxon>rosids</taxon>
        <taxon>fabids</taxon>
        <taxon>Malpighiales</taxon>
        <taxon>Linaceae</taxon>
        <taxon>Linum</taxon>
    </lineage>
</organism>
<evidence type="ECO:0000313" key="13">
    <source>
        <dbReference type="EMBL" id="CAI0467993.1"/>
    </source>
</evidence>
<keyword evidence="4 10" id="KW-0479">Metal-binding</keyword>
<dbReference type="InterPro" id="IPR002401">
    <property type="entry name" value="Cyt_P450_E_grp-I"/>
</dbReference>
<dbReference type="PROSITE" id="PS00086">
    <property type="entry name" value="CYTOCHROME_P450"/>
    <property type="match status" value="1"/>
</dbReference>
<dbReference type="GO" id="GO:0004497">
    <property type="term" value="F:monooxygenase activity"/>
    <property type="evidence" value="ECO:0007669"/>
    <property type="project" value="UniProtKB-KW"/>
</dbReference>
<reference evidence="13" key="1">
    <citation type="submission" date="2022-08" db="EMBL/GenBank/DDBJ databases">
        <authorList>
            <person name="Gutierrez-Valencia J."/>
        </authorList>
    </citation>
    <scope>NUCLEOTIDE SEQUENCE</scope>
</reference>
<comment type="similarity">
    <text evidence="11">Belongs to the cytochrome P450 family.</text>
</comment>
<comment type="cofactor">
    <cofactor evidence="10">
        <name>heme</name>
        <dbReference type="ChEBI" id="CHEBI:30413"/>
    </cofactor>
</comment>
<evidence type="ECO:0000256" key="9">
    <source>
        <dbReference type="ARBA" id="ARBA00023136"/>
    </source>
</evidence>
<dbReference type="EMBL" id="CAMGYJ010000008">
    <property type="protein sequence ID" value="CAI0467993.1"/>
    <property type="molecule type" value="Genomic_DNA"/>
</dbReference>
<evidence type="ECO:0000256" key="2">
    <source>
        <dbReference type="ARBA" id="ARBA00022617"/>
    </source>
</evidence>
<dbReference type="PRINTS" id="PR00463">
    <property type="entry name" value="EP450I"/>
</dbReference>
<keyword evidence="6 11" id="KW-0560">Oxidoreductase</keyword>
<evidence type="ECO:0000256" key="8">
    <source>
        <dbReference type="ARBA" id="ARBA00023033"/>
    </source>
</evidence>
<evidence type="ECO:0000256" key="5">
    <source>
        <dbReference type="ARBA" id="ARBA00022989"/>
    </source>
</evidence>
<keyword evidence="8 11" id="KW-0503">Monooxygenase</keyword>
<dbReference type="AlphaFoldDB" id="A0AAV0PCJ5"/>
<dbReference type="InterPro" id="IPR050651">
    <property type="entry name" value="Plant_Cytochrome_P450_Monoox"/>
</dbReference>
<evidence type="ECO:0000256" key="12">
    <source>
        <dbReference type="SAM" id="Phobius"/>
    </source>
</evidence>
<dbReference type="PANTHER" id="PTHR47947">
    <property type="entry name" value="CYTOCHROME P450 82C3-RELATED"/>
    <property type="match status" value="1"/>
</dbReference>
<evidence type="ECO:0000256" key="6">
    <source>
        <dbReference type="ARBA" id="ARBA00023002"/>
    </source>
</evidence>
<evidence type="ECO:0000256" key="11">
    <source>
        <dbReference type="RuleBase" id="RU000461"/>
    </source>
</evidence>
<dbReference type="GO" id="GO:0016020">
    <property type="term" value="C:membrane"/>
    <property type="evidence" value="ECO:0007669"/>
    <property type="project" value="UniProtKB-SubCell"/>
</dbReference>
<keyword evidence="2 10" id="KW-0349">Heme</keyword>
<feature type="transmembrane region" description="Helical" evidence="12">
    <location>
        <begin position="337"/>
        <end position="362"/>
    </location>
</feature>
<protein>
    <recommendedName>
        <fullName evidence="15">Cytochrome P450</fullName>
    </recommendedName>
</protein>
<dbReference type="SUPFAM" id="SSF48264">
    <property type="entry name" value="Cytochrome P450"/>
    <property type="match status" value="1"/>
</dbReference>
<dbReference type="GO" id="GO:0005506">
    <property type="term" value="F:iron ion binding"/>
    <property type="evidence" value="ECO:0007669"/>
    <property type="project" value="InterPro"/>
</dbReference>
<feature type="binding site" description="axial binding residue" evidence="10">
    <location>
        <position position="490"/>
    </location>
    <ligand>
        <name>heme</name>
        <dbReference type="ChEBI" id="CHEBI:30413"/>
    </ligand>
    <ligandPart>
        <name>Fe</name>
        <dbReference type="ChEBI" id="CHEBI:18248"/>
    </ligandPart>
</feature>
<keyword evidence="7 10" id="KW-0408">Iron</keyword>
<accession>A0AAV0PCJ5</accession>
<comment type="caution">
    <text evidence="13">The sequence shown here is derived from an EMBL/GenBank/DDBJ whole genome shotgun (WGS) entry which is preliminary data.</text>
</comment>
<comment type="subcellular location">
    <subcellularLocation>
        <location evidence="1">Membrane</location>
        <topology evidence="1">Single-pass membrane protein</topology>
    </subcellularLocation>
</comment>
<evidence type="ECO:0008006" key="15">
    <source>
        <dbReference type="Google" id="ProtNLM"/>
    </source>
</evidence>
<dbReference type="Gene3D" id="1.10.630.10">
    <property type="entry name" value="Cytochrome P450"/>
    <property type="match status" value="1"/>
</dbReference>
<sequence length="553" mass="62250">MDLASILFALSGVLFLLILHRLVVNPSNGKNKTLQIPEIPGSLPFIGHLHLLGGEDTLTRKLASFADKHGSMFTIRLGAYPTVVVSDFESMKDCFVKNDRALAARPPSTQGKILGKNFAVFGFASYGEYWRNVKKLIITEIMSLPRIRALRHVQVSEVDVLIRDLHLQCSQQADHQVVVISDWLQNFVLNIITRMVAGKKYFEDLADSVGLQADAGGRPVGELIREFMDVNGSLVLSDLIPILGWIDIKGMKKAMRRISKELDVIVDGWIDEHKVKRNKLGDNLVPEDFIDVMLSVVDDNFDPSSNHNKDTIIKSTAMVSLRANLFLLTLGKRRKKVCHITICFAVIIAAADTTSVTLTWMLSNLLNNRRAMAALKQEIDEKVGKDRIVEDSDLENLTYLHAVIRETLRMNPAGPISVPRVASEDITIRGYHVPKGTRFFANFWKLHRNPEMFPEPDEFRPERFHEKEVKVDIYGRDFEYLPFGTGRRSCPGMNFGMQVVQLTAARLIQAFDFGTPFDLPVDMTEADSTTLAKAKPLEVVLTPRLSPELYRLP</sequence>
<evidence type="ECO:0000256" key="3">
    <source>
        <dbReference type="ARBA" id="ARBA00022692"/>
    </source>
</evidence>
<dbReference type="InterPro" id="IPR036396">
    <property type="entry name" value="Cyt_P450_sf"/>
</dbReference>
<keyword evidence="5 12" id="KW-1133">Transmembrane helix</keyword>
<evidence type="ECO:0000256" key="1">
    <source>
        <dbReference type="ARBA" id="ARBA00004167"/>
    </source>
</evidence>